<sequence>MKSSTHSSRGMVLVIAMIVVVLITLLVAGAISFTGTERAAAEVQTQADTMSACAVAARNLFISRMRPLAPSSVEFVRMDDEINGVRISTAHFTGSALNAAPDAGIPGAEILSVENLNKTRAGALTDRSQIMSIDNTPGRPSLQEVYRVTALCRESSDGGVTDAGTLSPEREIEFLVKVGL</sequence>
<keyword evidence="1" id="KW-0812">Transmembrane</keyword>
<name>A0A3S7UU72_STIAU</name>
<dbReference type="EMBL" id="MH908869">
    <property type="protein sequence ID" value="AYM52275.1"/>
    <property type="molecule type" value="Genomic_DNA"/>
</dbReference>
<reference evidence="2" key="1">
    <citation type="journal article" date="2018" name="J. Ind. Microbiol. Biotechnol.">
        <title>Genome mining reveals uncommon alkylpyrones as type III PKS products from myxobacteria.</title>
        <authorList>
            <person name="Hug J.J."/>
            <person name="Panter F."/>
            <person name="Krug D."/>
            <person name="Muller R."/>
        </authorList>
    </citation>
    <scope>NUCLEOTIDE SEQUENCE</scope>
    <source>
        <strain evidence="2">Sg a15</strain>
    </source>
</reference>
<protein>
    <submittedName>
        <fullName evidence="2">Uncharacterized protein</fullName>
    </submittedName>
</protein>
<keyword evidence="1" id="KW-1133">Transmembrane helix</keyword>
<keyword evidence="1" id="KW-0472">Membrane</keyword>
<evidence type="ECO:0000256" key="1">
    <source>
        <dbReference type="SAM" id="Phobius"/>
    </source>
</evidence>
<organism evidence="2">
    <name type="scientific">Stigmatella aurantiaca Sg a15</name>
    <dbReference type="NCBI Taxonomy" id="675526"/>
    <lineage>
        <taxon>Bacteria</taxon>
        <taxon>Pseudomonadati</taxon>
        <taxon>Myxococcota</taxon>
        <taxon>Myxococcia</taxon>
        <taxon>Myxococcales</taxon>
        <taxon>Cystobacterineae</taxon>
        <taxon>Archangiaceae</taxon>
        <taxon>Stigmatella</taxon>
    </lineage>
</organism>
<proteinExistence type="predicted"/>
<evidence type="ECO:0000313" key="2">
    <source>
        <dbReference type="EMBL" id="AYM52275.1"/>
    </source>
</evidence>
<dbReference type="AlphaFoldDB" id="A0A3S7UU72"/>
<feature type="transmembrane region" description="Helical" evidence="1">
    <location>
        <begin position="12"/>
        <end position="33"/>
    </location>
</feature>
<accession>A0A3S7UU72</accession>